<sequence length="262" mass="28877">MTRADQPKNLAHDLDHAPYLFVEHELAPGAVSPYRHHPGDHRSFIVIGGRVRLESRHADGSGHREYGYLRGWHAEPGATYRFAQVGVEPAVVVEAGSQTGPVHESWDIAPSGAAETARCRDVDLYRVDKPWGHEVWYTNNLDGVPYALKQIHMTAGHQSSLQSHQQKVETNYVVDGQATVLNGTPAPHDTDAVIDTDALPRAVHSRRSGWSSAANVLHRVIAESDYTSVEVSTPELDDVIRWADDTNRGNGRIEVEHAGARV</sequence>
<evidence type="ECO:0000313" key="1">
    <source>
        <dbReference type="EMBL" id="WLS45099.1"/>
    </source>
</evidence>
<proteinExistence type="predicted"/>
<organism evidence="1 2">
    <name type="scientific">Micromonospora profundi</name>
    <dbReference type="NCBI Taxonomy" id="1420889"/>
    <lineage>
        <taxon>Bacteria</taxon>
        <taxon>Bacillati</taxon>
        <taxon>Actinomycetota</taxon>
        <taxon>Actinomycetes</taxon>
        <taxon>Micromonosporales</taxon>
        <taxon>Micromonosporaceae</taxon>
        <taxon>Micromonospora</taxon>
    </lineage>
</organism>
<dbReference type="KEGG" id="mprn:Q3V37_27645"/>
<dbReference type="InterPro" id="IPR011051">
    <property type="entry name" value="RmlC_Cupin_sf"/>
</dbReference>
<reference evidence="1 2" key="1">
    <citation type="submission" date="2023-07" db="EMBL/GenBank/DDBJ databases">
        <title>Micromonospora profundi TRM 95458 converts glycerol to a new osmotic compound.</title>
        <authorList>
            <person name="Lu D."/>
        </authorList>
    </citation>
    <scope>NUCLEOTIDE SEQUENCE [LARGE SCALE GENOMIC DNA]</scope>
    <source>
        <strain evidence="1 2">TRM95458</strain>
    </source>
</reference>
<dbReference type="SUPFAM" id="SSF51182">
    <property type="entry name" value="RmlC-like cupins"/>
    <property type="match status" value="1"/>
</dbReference>
<keyword evidence="2" id="KW-1185">Reference proteome</keyword>
<dbReference type="RefSeq" id="WP_306272118.1">
    <property type="nucleotide sequence ID" value="NZ_CP130472.1"/>
</dbReference>
<name>A0AAJ6HW16_9ACTN</name>
<accession>A0AAJ6HW16</accession>
<gene>
    <name evidence="1" type="ORF">Q3V37_27645</name>
</gene>
<dbReference type="Proteomes" id="UP001235874">
    <property type="component" value="Chromosome"/>
</dbReference>
<dbReference type="EMBL" id="CP130472">
    <property type="protein sequence ID" value="WLS45099.1"/>
    <property type="molecule type" value="Genomic_DNA"/>
</dbReference>
<protein>
    <submittedName>
        <fullName evidence="1">Uncharacterized protein</fullName>
    </submittedName>
</protein>
<evidence type="ECO:0000313" key="2">
    <source>
        <dbReference type="Proteomes" id="UP001235874"/>
    </source>
</evidence>
<dbReference type="AlphaFoldDB" id="A0AAJ6HW16"/>